<evidence type="ECO:0000313" key="3">
    <source>
        <dbReference type="Proteomes" id="UP001352263"/>
    </source>
</evidence>
<evidence type="ECO:0000256" key="1">
    <source>
        <dbReference type="SAM" id="Coils"/>
    </source>
</evidence>
<dbReference type="Proteomes" id="UP001352263">
    <property type="component" value="Unassembled WGS sequence"/>
</dbReference>
<accession>A0ABU6JJE8</accession>
<reference evidence="2 3" key="1">
    <citation type="submission" date="2023-10" db="EMBL/GenBank/DDBJ databases">
        <title>Noviherbaspirillum sp. CPCC 100848 genome assembly.</title>
        <authorList>
            <person name="Li X.Y."/>
            <person name="Fang X.M."/>
        </authorList>
    </citation>
    <scope>NUCLEOTIDE SEQUENCE [LARGE SCALE GENOMIC DNA]</scope>
    <source>
        <strain evidence="2 3">CPCC 100848</strain>
    </source>
</reference>
<evidence type="ECO:0000313" key="2">
    <source>
        <dbReference type="EMBL" id="MEC4723297.1"/>
    </source>
</evidence>
<dbReference type="Gene3D" id="1.10.287.110">
    <property type="entry name" value="DnaJ domain"/>
    <property type="match status" value="1"/>
</dbReference>
<dbReference type="RefSeq" id="WP_326509918.1">
    <property type="nucleotide sequence ID" value="NZ_JAWIIV010000049.1"/>
</dbReference>
<comment type="caution">
    <text evidence="2">The sequence shown here is derived from an EMBL/GenBank/DDBJ whole genome shotgun (WGS) entry which is preliminary data.</text>
</comment>
<keyword evidence="1" id="KW-0175">Coiled coil</keyword>
<sequence>MASFSSGNLRIVEQKATSSLSNAQKTFNRLSKKIAKQREQLGAWKTTVPLYQEKYVREFDPLLQSFDEHRVELVHIFDRLYADKIFSKTDRTKLQHLICAMAADLLDSGDHEELKEIYNRYSGSDYDAEEEQDNQEIRSMMESMLGVELGDDIDMRTPDEVFDHVSKQLYEKLYQDVPDMEHQAPSHSSRKKSAKVSAREARLQAEAQQVSQSIREVFRKLASTLHPDKEPDPKERARKTELMQRANSAYSNNDLLSLLELQLEIEQIDQAAVNSISEDRLKHYNKVLKEQSAELQQELDMVEMSFRAHFDFSPYGALSPTMAFTMLERDIAQIRQDIAGLKDDVELLQDPKNLKKWLKAYKIVRRPVFELDPFFGMP</sequence>
<dbReference type="SUPFAM" id="SSF46565">
    <property type="entry name" value="Chaperone J-domain"/>
    <property type="match status" value="1"/>
</dbReference>
<dbReference type="InterPro" id="IPR036869">
    <property type="entry name" value="J_dom_sf"/>
</dbReference>
<feature type="coiled-coil region" evidence="1">
    <location>
        <begin position="278"/>
        <end position="344"/>
    </location>
</feature>
<name>A0ABU6JJE8_9BURK</name>
<dbReference type="EMBL" id="JAWIIV010000049">
    <property type="protein sequence ID" value="MEC4723297.1"/>
    <property type="molecule type" value="Genomic_DNA"/>
</dbReference>
<proteinExistence type="predicted"/>
<keyword evidence="3" id="KW-1185">Reference proteome</keyword>
<organism evidence="2 3">
    <name type="scientific">Noviherbaspirillum album</name>
    <dbReference type="NCBI Taxonomy" id="3080276"/>
    <lineage>
        <taxon>Bacteria</taxon>
        <taxon>Pseudomonadati</taxon>
        <taxon>Pseudomonadota</taxon>
        <taxon>Betaproteobacteria</taxon>
        <taxon>Burkholderiales</taxon>
        <taxon>Oxalobacteraceae</taxon>
        <taxon>Noviherbaspirillum</taxon>
    </lineage>
</organism>
<gene>
    <name evidence="2" type="ORF">RY831_29500</name>
</gene>
<protein>
    <submittedName>
        <fullName evidence="2">J domain-containing protein</fullName>
    </submittedName>
</protein>